<keyword evidence="2" id="KW-0689">Ribosomal protein</keyword>
<dbReference type="AlphaFoldDB" id="A0A1G4QFF2"/>
<dbReference type="InterPro" id="IPR016181">
    <property type="entry name" value="Acyl_CoA_acyltransferase"/>
</dbReference>
<keyword evidence="2" id="KW-0687">Ribonucleoprotein</keyword>
<dbReference type="EMBL" id="FMTS01000001">
    <property type="protein sequence ID" value="SCW43334.1"/>
    <property type="molecule type" value="Genomic_DNA"/>
</dbReference>
<gene>
    <name evidence="2" type="ORF">SAMN02927928_1191</name>
</gene>
<keyword evidence="3" id="KW-1185">Reference proteome</keyword>
<dbReference type="STRING" id="260084.SAMN02927928_1191"/>
<dbReference type="Pfam" id="PF00583">
    <property type="entry name" value="Acetyltransf_1"/>
    <property type="match status" value="1"/>
</dbReference>
<feature type="domain" description="N-acetyltransferase" evidence="1">
    <location>
        <begin position="3"/>
        <end position="169"/>
    </location>
</feature>
<dbReference type="GO" id="GO:0016747">
    <property type="term" value="F:acyltransferase activity, transferring groups other than amino-acyl groups"/>
    <property type="evidence" value="ECO:0007669"/>
    <property type="project" value="InterPro"/>
</dbReference>
<dbReference type="InterPro" id="IPR050276">
    <property type="entry name" value="MshD_Acetyltransferase"/>
</dbReference>
<evidence type="ECO:0000313" key="2">
    <source>
        <dbReference type="EMBL" id="SCW43334.1"/>
    </source>
</evidence>
<sequence>MSYSIRASTLADEAGIRAVYRAAARQGGGLLRREDEITNGYIRHNLENSLRIGLSLVAQADDGRILAEIHAWPSETRQLGHCLTNLTVAVDPAAQGRGIGRALFVHLIASAKANPKFRIIELYCREDNRRAIELYQSMGFVFEGRLRGRVWQGDGRPYLDDLLMALYLTADA</sequence>
<accession>A0A1G4QFF2</accession>
<reference evidence="3" key="1">
    <citation type="submission" date="2016-10" db="EMBL/GenBank/DDBJ databases">
        <authorList>
            <person name="Varghese N."/>
            <person name="Submissions S."/>
        </authorList>
    </citation>
    <scope>NUCLEOTIDE SEQUENCE [LARGE SCALE GENOMIC DNA]</scope>
    <source>
        <strain evidence="3">CGMCC 1.3431</strain>
    </source>
</reference>
<dbReference type="PANTHER" id="PTHR43617">
    <property type="entry name" value="L-AMINO ACID N-ACETYLTRANSFERASE"/>
    <property type="match status" value="1"/>
</dbReference>
<evidence type="ECO:0000259" key="1">
    <source>
        <dbReference type="PROSITE" id="PS51186"/>
    </source>
</evidence>
<proteinExistence type="predicted"/>
<dbReference type="GO" id="GO:0005840">
    <property type="term" value="C:ribosome"/>
    <property type="evidence" value="ECO:0007669"/>
    <property type="project" value="UniProtKB-KW"/>
</dbReference>
<dbReference type="OrthoDB" id="9789603at2"/>
<name>A0A1G4QFF2_9CAUL</name>
<dbReference type="CDD" id="cd04301">
    <property type="entry name" value="NAT_SF"/>
    <property type="match status" value="1"/>
</dbReference>
<dbReference type="InterPro" id="IPR000182">
    <property type="entry name" value="GNAT_dom"/>
</dbReference>
<dbReference type="Gene3D" id="3.40.630.30">
    <property type="match status" value="1"/>
</dbReference>
<protein>
    <submittedName>
        <fullName evidence="2">Ribosomal protein S18 acetylase RimI</fullName>
    </submittedName>
</protein>
<organism evidence="2 3">
    <name type="scientific">Asticcacaulis taihuensis</name>
    <dbReference type="NCBI Taxonomy" id="260084"/>
    <lineage>
        <taxon>Bacteria</taxon>
        <taxon>Pseudomonadati</taxon>
        <taxon>Pseudomonadota</taxon>
        <taxon>Alphaproteobacteria</taxon>
        <taxon>Caulobacterales</taxon>
        <taxon>Caulobacteraceae</taxon>
        <taxon>Asticcacaulis</taxon>
    </lineage>
</organism>
<dbReference type="Proteomes" id="UP000199150">
    <property type="component" value="Unassembled WGS sequence"/>
</dbReference>
<dbReference type="SUPFAM" id="SSF55729">
    <property type="entry name" value="Acyl-CoA N-acyltransferases (Nat)"/>
    <property type="match status" value="1"/>
</dbReference>
<dbReference type="RefSeq" id="WP_090644809.1">
    <property type="nucleotide sequence ID" value="NZ_CBCRYE010000001.1"/>
</dbReference>
<evidence type="ECO:0000313" key="3">
    <source>
        <dbReference type="Proteomes" id="UP000199150"/>
    </source>
</evidence>
<dbReference type="PROSITE" id="PS51186">
    <property type="entry name" value="GNAT"/>
    <property type="match status" value="1"/>
</dbReference>